<sequence>MLLPSALPCDFLSPGRSRPSTASGPGSIPRPSTPRENIIQTCRSLHQILSLSPACPRTPSRSNARSRLNSAPKTPSPHVSRMSNPPPVKPSTRKSSISSSSSTSRTGGRKRVVSTLARDITASINAPPRMPQPVRSSHKRTRSEFDSDLPCANLFPSSPSTSRSSQLEENLFVTPKRTRLEKRPTGPPPIMRLDFHSTALKGDRKDSGFVSNGGVKRRAISRVPRRRLEDMWGGSERVGDELVEMVVRGLKLAEHDTDGDIF</sequence>
<dbReference type="AlphaFoldDB" id="A0A3N4INS3"/>
<dbReference type="Proteomes" id="UP000275078">
    <property type="component" value="Unassembled WGS sequence"/>
</dbReference>
<evidence type="ECO:0000256" key="1">
    <source>
        <dbReference type="SAM" id="MobiDB-lite"/>
    </source>
</evidence>
<feature type="region of interest" description="Disordered" evidence="1">
    <location>
        <begin position="1"/>
        <end position="38"/>
    </location>
</feature>
<evidence type="ECO:0000313" key="3">
    <source>
        <dbReference type="Proteomes" id="UP000275078"/>
    </source>
</evidence>
<gene>
    <name evidence="2" type="ORF">BJ508DRAFT_301473</name>
</gene>
<dbReference type="EMBL" id="ML119647">
    <property type="protein sequence ID" value="RPA87376.1"/>
    <property type="molecule type" value="Genomic_DNA"/>
</dbReference>
<proteinExistence type="predicted"/>
<feature type="compositionally biased region" description="Low complexity" evidence="1">
    <location>
        <begin position="93"/>
        <end position="106"/>
    </location>
</feature>
<reference evidence="2 3" key="1">
    <citation type="journal article" date="2018" name="Nat. Ecol. Evol.">
        <title>Pezizomycetes genomes reveal the molecular basis of ectomycorrhizal truffle lifestyle.</title>
        <authorList>
            <person name="Murat C."/>
            <person name="Payen T."/>
            <person name="Noel B."/>
            <person name="Kuo A."/>
            <person name="Morin E."/>
            <person name="Chen J."/>
            <person name="Kohler A."/>
            <person name="Krizsan K."/>
            <person name="Balestrini R."/>
            <person name="Da Silva C."/>
            <person name="Montanini B."/>
            <person name="Hainaut M."/>
            <person name="Levati E."/>
            <person name="Barry K.W."/>
            <person name="Belfiori B."/>
            <person name="Cichocki N."/>
            <person name="Clum A."/>
            <person name="Dockter R.B."/>
            <person name="Fauchery L."/>
            <person name="Guy J."/>
            <person name="Iotti M."/>
            <person name="Le Tacon F."/>
            <person name="Lindquist E.A."/>
            <person name="Lipzen A."/>
            <person name="Malagnac F."/>
            <person name="Mello A."/>
            <person name="Molinier V."/>
            <person name="Miyauchi S."/>
            <person name="Poulain J."/>
            <person name="Riccioni C."/>
            <person name="Rubini A."/>
            <person name="Sitrit Y."/>
            <person name="Splivallo R."/>
            <person name="Traeger S."/>
            <person name="Wang M."/>
            <person name="Zifcakova L."/>
            <person name="Wipf D."/>
            <person name="Zambonelli A."/>
            <person name="Paolocci F."/>
            <person name="Nowrousian M."/>
            <person name="Ottonello S."/>
            <person name="Baldrian P."/>
            <person name="Spatafora J.W."/>
            <person name="Henrissat B."/>
            <person name="Nagy L.G."/>
            <person name="Aury J.M."/>
            <person name="Wincker P."/>
            <person name="Grigoriev I.V."/>
            <person name="Bonfante P."/>
            <person name="Martin F.M."/>
        </authorList>
    </citation>
    <scope>NUCLEOTIDE SEQUENCE [LARGE SCALE GENOMIC DNA]</scope>
    <source>
        <strain evidence="2 3">RN42</strain>
    </source>
</reference>
<keyword evidence="3" id="KW-1185">Reference proteome</keyword>
<evidence type="ECO:0000313" key="2">
    <source>
        <dbReference type="EMBL" id="RPA87376.1"/>
    </source>
</evidence>
<name>A0A3N4INS3_ASCIM</name>
<feature type="compositionally biased region" description="Low complexity" evidence="1">
    <location>
        <begin position="60"/>
        <end position="71"/>
    </location>
</feature>
<feature type="region of interest" description="Disordered" evidence="1">
    <location>
        <begin position="50"/>
        <end position="150"/>
    </location>
</feature>
<organism evidence="2 3">
    <name type="scientific">Ascobolus immersus RN42</name>
    <dbReference type="NCBI Taxonomy" id="1160509"/>
    <lineage>
        <taxon>Eukaryota</taxon>
        <taxon>Fungi</taxon>
        <taxon>Dikarya</taxon>
        <taxon>Ascomycota</taxon>
        <taxon>Pezizomycotina</taxon>
        <taxon>Pezizomycetes</taxon>
        <taxon>Pezizales</taxon>
        <taxon>Ascobolaceae</taxon>
        <taxon>Ascobolus</taxon>
    </lineage>
</organism>
<accession>A0A3N4INS3</accession>
<dbReference type="OrthoDB" id="5334491at2759"/>
<protein>
    <submittedName>
        <fullName evidence="2">Uncharacterized protein</fullName>
    </submittedName>
</protein>